<reference evidence="1 2" key="1">
    <citation type="submission" date="2018-08" db="EMBL/GenBank/DDBJ databases">
        <title>Recombination of ecologically and evolutionarily significant loci maintains genetic cohesion in the Pseudomonas syringae species complex.</title>
        <authorList>
            <person name="Dillon M."/>
            <person name="Thakur S."/>
            <person name="Almeida R.N.D."/>
            <person name="Weir B.S."/>
            <person name="Guttman D.S."/>
        </authorList>
    </citation>
    <scope>NUCLEOTIDE SEQUENCE [LARGE SCALE GENOMIC DNA]</scope>
    <source>
        <strain evidence="1 2">ICMP 11897</strain>
    </source>
</reference>
<evidence type="ECO:0000313" key="2">
    <source>
        <dbReference type="Proteomes" id="UP000272703"/>
    </source>
</evidence>
<accession>A0A3M5ZVL6</accession>
<dbReference type="Proteomes" id="UP000272703">
    <property type="component" value="Unassembled WGS sequence"/>
</dbReference>
<gene>
    <name evidence="1" type="ORF">ALP16_200052</name>
</gene>
<organism evidence="1 2">
    <name type="scientific">Pseudomonas savastanoi</name>
    <name type="common">Pseudomonas syringae pv. savastanoi</name>
    <dbReference type="NCBI Taxonomy" id="29438"/>
    <lineage>
        <taxon>Bacteria</taxon>
        <taxon>Pseudomonadati</taxon>
        <taxon>Pseudomonadota</taxon>
        <taxon>Gammaproteobacteria</taxon>
        <taxon>Pseudomonadales</taxon>
        <taxon>Pseudomonadaceae</taxon>
        <taxon>Pseudomonas</taxon>
    </lineage>
</organism>
<evidence type="ECO:0000313" key="1">
    <source>
        <dbReference type="EMBL" id="RMV11133.1"/>
    </source>
</evidence>
<comment type="caution">
    <text evidence="1">The sequence shown here is derived from an EMBL/GenBank/DDBJ whole genome shotgun (WGS) entry which is preliminary data.</text>
</comment>
<sequence length="174" mass="20066">MPWPDGYDYLSINTLLPRRDGLLGTLNQQVVHIPGIAARDGMDQLSNLRLEEPGGTLKRQHRLECFQQALEIGIQFPVFQLDNIKTTGMLRVEMKNLHGIYCADTHDRDDQRVTQHLQSIHDLTLLRRRASKHGVEFVDDQHSNLQLSKSVNHLVPKCKRRVCSSVWHPKLFKD</sequence>
<dbReference type="EMBL" id="RBUN01000513">
    <property type="protein sequence ID" value="RMV11133.1"/>
    <property type="molecule type" value="Genomic_DNA"/>
</dbReference>
<name>A0A3M5ZVL6_PSESS</name>
<dbReference type="AlphaFoldDB" id="A0A3M5ZVL6"/>
<protein>
    <submittedName>
        <fullName evidence="1">Uncharacterized protein</fullName>
    </submittedName>
</protein>
<proteinExistence type="predicted"/>